<protein>
    <submittedName>
        <fullName evidence="2">Uncharacterized protein</fullName>
    </submittedName>
</protein>
<name>A0AAF3F2T1_9BILA</name>
<evidence type="ECO:0000313" key="2">
    <source>
        <dbReference type="WBParaSite" id="MBELARI_LOCUS20805"/>
    </source>
</evidence>
<keyword evidence="1" id="KW-1185">Reference proteome</keyword>
<proteinExistence type="predicted"/>
<organism evidence="1 2">
    <name type="scientific">Mesorhabditis belari</name>
    <dbReference type="NCBI Taxonomy" id="2138241"/>
    <lineage>
        <taxon>Eukaryota</taxon>
        <taxon>Metazoa</taxon>
        <taxon>Ecdysozoa</taxon>
        <taxon>Nematoda</taxon>
        <taxon>Chromadorea</taxon>
        <taxon>Rhabditida</taxon>
        <taxon>Rhabditina</taxon>
        <taxon>Rhabditomorpha</taxon>
        <taxon>Rhabditoidea</taxon>
        <taxon>Rhabditidae</taxon>
        <taxon>Mesorhabditinae</taxon>
        <taxon>Mesorhabditis</taxon>
    </lineage>
</organism>
<accession>A0AAF3F2T1</accession>
<dbReference type="AlphaFoldDB" id="A0AAF3F2T1"/>
<sequence length="123" mass="14350">MHNQFNQDFNIMMSPPAGPYDQHAAPVLVESELAPRWKMWWRLDETMGVTEYNDYTWLTEIRVPEHRKIHFIISFGNPDAPVGTYQLQIKAHLDAIPGQPMPMVYDYRLSFDLPQQADVTDSE</sequence>
<evidence type="ECO:0000313" key="1">
    <source>
        <dbReference type="Proteomes" id="UP000887575"/>
    </source>
</evidence>
<dbReference type="WBParaSite" id="MBELARI_LOCUS20805">
    <property type="protein sequence ID" value="MBELARI_LOCUS20805"/>
    <property type="gene ID" value="MBELARI_LOCUS20805"/>
</dbReference>
<dbReference type="Proteomes" id="UP000887575">
    <property type="component" value="Unassembled WGS sequence"/>
</dbReference>
<reference evidence="2" key="1">
    <citation type="submission" date="2024-02" db="UniProtKB">
        <authorList>
            <consortium name="WormBaseParasite"/>
        </authorList>
    </citation>
    <scope>IDENTIFICATION</scope>
</reference>